<evidence type="ECO:0000256" key="8">
    <source>
        <dbReference type="ARBA" id="ARBA00048543"/>
    </source>
</evidence>
<evidence type="ECO:0000256" key="6">
    <source>
        <dbReference type="ARBA" id="ARBA00023211"/>
    </source>
</evidence>
<comment type="pathway">
    <text evidence="1 9">Isoprenoid biosynthesis; isopentenyl diphosphate biosynthesis via DXP pathway; isopentenyl diphosphate from 1-deoxy-D-xylulose 5-phosphate: step 1/6.</text>
</comment>
<evidence type="ECO:0000256" key="1">
    <source>
        <dbReference type="ARBA" id="ARBA00005094"/>
    </source>
</evidence>
<feature type="binding site" evidence="9">
    <location>
        <position position="142"/>
    </location>
    <ligand>
        <name>1-deoxy-D-xylulose 5-phosphate</name>
        <dbReference type="ChEBI" id="CHEBI:57792"/>
    </ligand>
</feature>
<feature type="binding site" evidence="9">
    <location>
        <position position="212"/>
    </location>
    <ligand>
        <name>1-deoxy-D-xylulose 5-phosphate</name>
        <dbReference type="ChEBI" id="CHEBI:57792"/>
    </ligand>
</feature>
<feature type="binding site" evidence="9">
    <location>
        <position position="13"/>
    </location>
    <ligand>
        <name>NADPH</name>
        <dbReference type="ChEBI" id="CHEBI:57783"/>
    </ligand>
</feature>
<evidence type="ECO:0000313" key="13">
    <source>
        <dbReference type="EMBL" id="AEV28490.1"/>
    </source>
</evidence>
<dbReference type="InterPro" id="IPR003821">
    <property type="entry name" value="DXP_reductoisomerase"/>
</dbReference>
<proteinExistence type="inferred from homology"/>
<keyword evidence="9" id="KW-0460">Magnesium</keyword>
<feature type="binding site" evidence="9">
    <location>
        <position position="115"/>
    </location>
    <ligand>
        <name>NADPH</name>
        <dbReference type="ChEBI" id="CHEBI:57783"/>
    </ligand>
</feature>
<dbReference type="Pfam" id="PF13288">
    <property type="entry name" value="DXPR_C"/>
    <property type="match status" value="1"/>
</dbReference>
<dbReference type="Pfam" id="PF02670">
    <property type="entry name" value="DXP_reductoisom"/>
    <property type="match status" value="1"/>
</dbReference>
<dbReference type="STRING" id="158190.SpiGrapes_0648"/>
<feature type="domain" description="1-deoxy-D-xylulose 5-phosphate reductoisomerase C-terminal" evidence="11">
    <location>
        <begin position="137"/>
        <end position="220"/>
    </location>
</feature>
<name>G8QXY5_SPHPG</name>
<dbReference type="AlphaFoldDB" id="G8QXY5"/>
<dbReference type="SUPFAM" id="SSF69055">
    <property type="entry name" value="1-deoxy-D-xylulose-5-phosphate reductoisomerase, C-terminal domain"/>
    <property type="match status" value="1"/>
</dbReference>
<keyword evidence="5 9" id="KW-0560">Oxidoreductase</keyword>
<dbReference type="Proteomes" id="UP000005632">
    <property type="component" value="Chromosome"/>
</dbReference>
<dbReference type="GO" id="GO:0030145">
    <property type="term" value="F:manganese ion binding"/>
    <property type="evidence" value="ECO:0007669"/>
    <property type="project" value="TreeGrafter"/>
</dbReference>
<evidence type="ECO:0000256" key="5">
    <source>
        <dbReference type="ARBA" id="ARBA00023002"/>
    </source>
</evidence>
<keyword evidence="6 9" id="KW-0464">Manganese</keyword>
<dbReference type="Gene3D" id="1.10.1740.10">
    <property type="match status" value="1"/>
</dbReference>
<dbReference type="EMBL" id="CP003155">
    <property type="protein sequence ID" value="AEV28490.1"/>
    <property type="molecule type" value="Genomic_DNA"/>
</dbReference>
<feature type="binding site" evidence="9">
    <location>
        <position position="143"/>
    </location>
    <ligand>
        <name>1-deoxy-D-xylulose 5-phosphate</name>
        <dbReference type="ChEBI" id="CHEBI:57792"/>
    </ligand>
</feature>
<feature type="domain" description="1-deoxy-D-xylulose 5-phosphate reductoisomerase N-terminal" evidence="10">
    <location>
        <begin position="5"/>
        <end position="123"/>
    </location>
</feature>
<comment type="similarity">
    <text evidence="2 9">Belongs to the DXR family.</text>
</comment>
<dbReference type="NCBIfam" id="TIGR00243">
    <property type="entry name" value="Dxr"/>
    <property type="match status" value="1"/>
</dbReference>
<feature type="binding site" evidence="9">
    <location>
        <position position="167"/>
    </location>
    <ligand>
        <name>1-deoxy-D-xylulose 5-phosphate</name>
        <dbReference type="ChEBI" id="CHEBI:57792"/>
    </ligand>
</feature>
<dbReference type="InterPro" id="IPR036291">
    <property type="entry name" value="NAD(P)-bd_dom_sf"/>
</dbReference>
<organism evidence="13 14">
    <name type="scientific">Sphaerochaeta pleomorpha (strain ATCC BAA-1885 / DSM 22778 / Grapes)</name>
    <dbReference type="NCBI Taxonomy" id="158190"/>
    <lineage>
        <taxon>Bacteria</taxon>
        <taxon>Pseudomonadati</taxon>
        <taxon>Spirochaetota</taxon>
        <taxon>Spirochaetia</taxon>
        <taxon>Spirochaetales</taxon>
        <taxon>Sphaerochaetaceae</taxon>
        <taxon>Sphaerochaeta</taxon>
    </lineage>
</organism>
<dbReference type="EC" id="1.1.1.267" evidence="9"/>
<keyword evidence="4 9" id="KW-0521">NADP</keyword>
<evidence type="ECO:0000259" key="10">
    <source>
        <dbReference type="Pfam" id="PF02670"/>
    </source>
</evidence>
<dbReference type="InterPro" id="IPR036169">
    <property type="entry name" value="DXPR_C_sf"/>
</dbReference>
<dbReference type="RefSeq" id="WP_014269339.1">
    <property type="nucleotide sequence ID" value="NC_016633.1"/>
</dbReference>
<feature type="binding site" evidence="9">
    <location>
        <position position="117"/>
    </location>
    <ligand>
        <name>NADPH</name>
        <dbReference type="ChEBI" id="CHEBI:57783"/>
    </ligand>
</feature>
<keyword evidence="7 9" id="KW-0414">Isoprene biosynthesis</keyword>
<protein>
    <recommendedName>
        <fullName evidence="9">1-deoxy-D-xylulose 5-phosphate reductoisomerase</fullName>
        <shortName evidence="9">DXP reductoisomerase</shortName>
        <ecNumber evidence="9">1.1.1.267</ecNumber>
    </recommendedName>
    <alternativeName>
        <fullName evidence="9">1-deoxyxylulose-5-phosphate reductoisomerase</fullName>
    </alternativeName>
    <alternativeName>
        <fullName evidence="9">2-C-methyl-D-erythritol 4-phosphate synthase</fullName>
    </alternativeName>
</protein>
<dbReference type="InterPro" id="IPR013512">
    <property type="entry name" value="DXP_reductoisomerase_N"/>
</dbReference>
<feature type="domain" description="DXP reductoisomerase C-terminal" evidence="12">
    <location>
        <begin position="252"/>
        <end position="365"/>
    </location>
</feature>
<dbReference type="eggNOG" id="COG0743">
    <property type="taxonomic scope" value="Bacteria"/>
</dbReference>
<evidence type="ECO:0000259" key="11">
    <source>
        <dbReference type="Pfam" id="PF08436"/>
    </source>
</evidence>
<feature type="binding site" evidence="9">
    <location>
        <position position="141"/>
    </location>
    <ligand>
        <name>Mn(2+)</name>
        <dbReference type="ChEBI" id="CHEBI:29035"/>
    </ligand>
</feature>
<dbReference type="GO" id="GO:0030604">
    <property type="term" value="F:1-deoxy-D-xylulose-5-phosphate reductoisomerase activity"/>
    <property type="evidence" value="ECO:0007669"/>
    <property type="project" value="UniProtKB-UniRule"/>
</dbReference>
<dbReference type="PANTHER" id="PTHR30525:SF0">
    <property type="entry name" value="1-DEOXY-D-XYLULOSE 5-PHOSPHATE REDUCTOISOMERASE, CHLOROPLASTIC"/>
    <property type="match status" value="1"/>
</dbReference>
<feature type="binding site" evidence="9">
    <location>
        <position position="212"/>
    </location>
    <ligand>
        <name>Mn(2+)</name>
        <dbReference type="ChEBI" id="CHEBI:29035"/>
    </ligand>
</feature>
<accession>G8QXY5</accession>
<evidence type="ECO:0000256" key="9">
    <source>
        <dbReference type="HAMAP-Rule" id="MF_00183"/>
    </source>
</evidence>
<evidence type="ECO:0000256" key="3">
    <source>
        <dbReference type="ARBA" id="ARBA00022723"/>
    </source>
</evidence>
<dbReference type="SUPFAM" id="SSF51735">
    <property type="entry name" value="NAD(P)-binding Rossmann-fold domains"/>
    <property type="match status" value="1"/>
</dbReference>
<evidence type="ECO:0000313" key="14">
    <source>
        <dbReference type="Proteomes" id="UP000005632"/>
    </source>
</evidence>
<feature type="binding site" evidence="9">
    <location>
        <position position="203"/>
    </location>
    <ligand>
        <name>1-deoxy-D-xylulose 5-phosphate</name>
        <dbReference type="ChEBI" id="CHEBI:57792"/>
    </ligand>
</feature>
<keyword evidence="13" id="KW-0413">Isomerase</keyword>
<gene>
    <name evidence="9" type="primary">dxr</name>
    <name evidence="13" type="ordered locus">SpiGrapes_0648</name>
</gene>
<feature type="binding site" evidence="9">
    <location>
        <position position="196"/>
    </location>
    <ligand>
        <name>NADPH</name>
        <dbReference type="ChEBI" id="CHEBI:57783"/>
    </ligand>
</feature>
<evidence type="ECO:0000256" key="4">
    <source>
        <dbReference type="ARBA" id="ARBA00022857"/>
    </source>
</evidence>
<keyword evidence="14" id="KW-1185">Reference proteome</keyword>
<evidence type="ECO:0000259" key="12">
    <source>
        <dbReference type="Pfam" id="PF13288"/>
    </source>
</evidence>
<dbReference type="PANTHER" id="PTHR30525">
    <property type="entry name" value="1-DEOXY-D-XYLULOSE 5-PHOSPHATE REDUCTOISOMERASE"/>
    <property type="match status" value="1"/>
</dbReference>
<comment type="caution">
    <text evidence="9">Lacks conserved residue(s) required for the propagation of feature annotation.</text>
</comment>
<keyword evidence="3 9" id="KW-0479">Metal-binding</keyword>
<dbReference type="Gene3D" id="3.40.50.720">
    <property type="entry name" value="NAD(P)-binding Rossmann-like Domain"/>
    <property type="match status" value="1"/>
</dbReference>
<feature type="binding site" evidence="9">
    <location>
        <position position="11"/>
    </location>
    <ligand>
        <name>NADPH</name>
        <dbReference type="ChEBI" id="CHEBI:57783"/>
    </ligand>
</feature>
<dbReference type="GO" id="GO:0070402">
    <property type="term" value="F:NADPH binding"/>
    <property type="evidence" value="ECO:0007669"/>
    <property type="project" value="InterPro"/>
</dbReference>
<dbReference type="OrthoDB" id="9806546at2"/>
<dbReference type="PIRSF" id="PIRSF006205">
    <property type="entry name" value="Dxp_reductismrs"/>
    <property type="match status" value="1"/>
</dbReference>
<reference evidence="13 14" key="1">
    <citation type="submission" date="2011-11" db="EMBL/GenBank/DDBJ databases">
        <title>Complete sequence of Spirochaeta sp. grapes.</title>
        <authorList>
            <consortium name="US DOE Joint Genome Institute"/>
            <person name="Lucas S."/>
            <person name="Han J."/>
            <person name="Lapidus A."/>
            <person name="Cheng J.-F."/>
            <person name="Goodwin L."/>
            <person name="Pitluck S."/>
            <person name="Peters L."/>
            <person name="Ovchinnikova G."/>
            <person name="Munk A.C."/>
            <person name="Detter J.C."/>
            <person name="Han C."/>
            <person name="Tapia R."/>
            <person name="Land M."/>
            <person name="Hauser L."/>
            <person name="Kyrpides N."/>
            <person name="Ivanova N."/>
            <person name="Pagani I."/>
            <person name="Ritalahtilisa K."/>
            <person name="Loeffler F."/>
            <person name="Woyke T."/>
        </authorList>
    </citation>
    <scope>NUCLEOTIDE SEQUENCE [LARGE SCALE GENOMIC DNA]</scope>
    <source>
        <strain evidence="14">ATCC BAA-1885 / DSM 22778 / Grapes</strain>
    </source>
</reference>
<dbReference type="InterPro" id="IPR013644">
    <property type="entry name" value="DXP_reductoisomerase_C"/>
</dbReference>
<comment type="function">
    <text evidence="9">Catalyzes the NADPH-dependent rearrangement and reduction of 1-deoxy-D-xylulose-5-phosphate (DXP) to 2-C-methyl-D-erythritol 4-phosphate (MEP).</text>
</comment>
<feature type="binding site" evidence="9">
    <location>
        <position position="10"/>
    </location>
    <ligand>
        <name>NADPH</name>
        <dbReference type="ChEBI" id="CHEBI:57783"/>
    </ligand>
</feature>
<evidence type="ECO:0000256" key="2">
    <source>
        <dbReference type="ARBA" id="ARBA00006825"/>
    </source>
</evidence>
<feature type="binding site" evidence="9">
    <location>
        <position position="208"/>
    </location>
    <ligand>
        <name>1-deoxy-D-xylulose 5-phosphate</name>
        <dbReference type="ChEBI" id="CHEBI:57792"/>
    </ligand>
</feature>
<evidence type="ECO:0000256" key="7">
    <source>
        <dbReference type="ARBA" id="ARBA00023229"/>
    </source>
</evidence>
<feature type="binding site" evidence="9">
    <location>
        <position position="12"/>
    </location>
    <ligand>
        <name>NADPH</name>
        <dbReference type="ChEBI" id="CHEBI:57783"/>
    </ligand>
</feature>
<dbReference type="KEGG" id="sgp:SpiGrapes_0648"/>
<dbReference type="HAMAP" id="MF_00183">
    <property type="entry name" value="DXP_reductoisom"/>
    <property type="match status" value="1"/>
</dbReference>
<dbReference type="HOGENOM" id="CLU_035714_4_0_12"/>
<dbReference type="UniPathway" id="UPA00056">
    <property type="reaction ID" value="UER00092"/>
</dbReference>
<feature type="binding site" evidence="9">
    <location>
        <position position="38"/>
    </location>
    <ligand>
        <name>NADPH</name>
        <dbReference type="ChEBI" id="CHEBI:57783"/>
    </ligand>
</feature>
<dbReference type="Pfam" id="PF08436">
    <property type="entry name" value="DXP_redisom_C"/>
    <property type="match status" value="1"/>
</dbReference>
<comment type="cofactor">
    <cofactor evidence="9">
        <name>Mg(2+)</name>
        <dbReference type="ChEBI" id="CHEBI:18420"/>
    </cofactor>
    <cofactor evidence="9">
        <name>Mn(2+)</name>
        <dbReference type="ChEBI" id="CHEBI:29035"/>
    </cofactor>
</comment>
<comment type="catalytic activity">
    <reaction evidence="8">
        <text>2-C-methyl-D-erythritol 4-phosphate + NADP(+) = 1-deoxy-D-xylulose 5-phosphate + NADPH + H(+)</text>
        <dbReference type="Rhea" id="RHEA:13717"/>
        <dbReference type="ChEBI" id="CHEBI:15378"/>
        <dbReference type="ChEBI" id="CHEBI:57783"/>
        <dbReference type="ChEBI" id="CHEBI:57792"/>
        <dbReference type="ChEBI" id="CHEBI:58262"/>
        <dbReference type="ChEBI" id="CHEBI:58349"/>
        <dbReference type="EC" id="1.1.1.267"/>
    </reaction>
    <physiologicalReaction direction="right-to-left" evidence="8">
        <dbReference type="Rhea" id="RHEA:13719"/>
    </physiologicalReaction>
</comment>
<dbReference type="GO" id="GO:0051484">
    <property type="term" value="P:isopentenyl diphosphate biosynthetic process, methylerythritol 4-phosphate pathway involved in terpenoid biosynthetic process"/>
    <property type="evidence" value="ECO:0007669"/>
    <property type="project" value="TreeGrafter"/>
</dbReference>
<feature type="binding site" evidence="9">
    <location>
        <position position="209"/>
    </location>
    <ligand>
        <name>1-deoxy-D-xylulose 5-phosphate</name>
        <dbReference type="ChEBI" id="CHEBI:57792"/>
    </ligand>
</feature>
<dbReference type="SUPFAM" id="SSF55347">
    <property type="entry name" value="Glyceraldehyde-3-phosphate dehydrogenase-like, C-terminal domain"/>
    <property type="match status" value="1"/>
</dbReference>
<dbReference type="InterPro" id="IPR026877">
    <property type="entry name" value="DXPR_C"/>
</dbReference>
<feature type="binding site" evidence="9">
    <location>
        <position position="143"/>
    </location>
    <ligand>
        <name>Mn(2+)</name>
        <dbReference type="ChEBI" id="CHEBI:29035"/>
    </ligand>
</feature>
<feature type="binding site" evidence="9">
    <location>
        <position position="190"/>
    </location>
    <ligand>
        <name>1-deoxy-D-xylulose 5-phosphate</name>
        <dbReference type="ChEBI" id="CHEBI:57792"/>
    </ligand>
</feature>
<dbReference type="GO" id="GO:0016853">
    <property type="term" value="F:isomerase activity"/>
    <property type="evidence" value="ECO:0007669"/>
    <property type="project" value="UniProtKB-KW"/>
</dbReference>
<feature type="binding site" evidence="9">
    <location>
        <position position="116"/>
    </location>
    <ligand>
        <name>1-deoxy-D-xylulose 5-phosphate</name>
        <dbReference type="ChEBI" id="CHEBI:57792"/>
    </ligand>
</feature>
<sequence>MKRAILLGCTGSIGTTAITAIRDKNLDIQVVALSAHTNAPKLFSLAESLSVEAVCLTGGNCPPSSHFKTYSHTEGLKQMLRTFEADIILNAIAGFDGLEATIACIECGRDVALANKESVVCGGSFLFDLAKQHGVNIIPVDSEHSALYELMKHRSKDDIESLIITASGGPFRDLPYDEFDTITVEQALRHPTWNMGRKITIDSATLANKALEVIEASYLFGFPSEKIEVVIHPQSIVHSMVRLKDGAVYAQLGTPDMTLPIVNALIDGSERLVKPLSFSHLQLTFDEPDFKRFPLLSEAFSILKRRGSTPIAFNAADEVAVHAFLNKQCSYAKMVSCVLKTMDNDWDLHVSNFAETVEIDRKARALARSFL</sequence>